<dbReference type="RefSeq" id="WP_372567501.1">
    <property type="nucleotide sequence ID" value="NZ_JBGOSP010000072.1"/>
</dbReference>
<comment type="caution">
    <text evidence="1">The sequence shown here is derived from an EMBL/GenBank/DDBJ whole genome shotgun (WGS) entry which is preliminary data.</text>
</comment>
<dbReference type="Proteomes" id="UP001571476">
    <property type="component" value="Unassembled WGS sequence"/>
</dbReference>
<protein>
    <submittedName>
        <fullName evidence="1">Uncharacterized protein</fullName>
    </submittedName>
</protein>
<keyword evidence="2" id="KW-1185">Reference proteome</keyword>
<name>A0ABV4T2J6_9ACTN</name>
<evidence type="ECO:0000313" key="2">
    <source>
        <dbReference type="Proteomes" id="UP001571476"/>
    </source>
</evidence>
<dbReference type="EMBL" id="JBGOSP010000072">
    <property type="protein sequence ID" value="MFA3843706.1"/>
    <property type="molecule type" value="Genomic_DNA"/>
</dbReference>
<evidence type="ECO:0000313" key="1">
    <source>
        <dbReference type="EMBL" id="MFA3843706.1"/>
    </source>
</evidence>
<organism evidence="1 2">
    <name type="scientific">Streptomyces aureus</name>
    <dbReference type="NCBI Taxonomy" id="193461"/>
    <lineage>
        <taxon>Bacteria</taxon>
        <taxon>Bacillati</taxon>
        <taxon>Actinomycetota</taxon>
        <taxon>Actinomycetes</taxon>
        <taxon>Kitasatosporales</taxon>
        <taxon>Streptomycetaceae</taxon>
        <taxon>Streptomyces</taxon>
    </lineage>
</organism>
<reference evidence="1 2" key="1">
    <citation type="submission" date="2024-08" db="EMBL/GenBank/DDBJ databases">
        <title>Genome sequence of Streptomyces aureus CACIA-1.46HGO.</title>
        <authorList>
            <person name="Evangelista-Martinez Z."/>
        </authorList>
    </citation>
    <scope>NUCLEOTIDE SEQUENCE [LARGE SCALE GENOMIC DNA]</scope>
    <source>
        <strain evidence="1 2">CACIA-1.46HGO</strain>
    </source>
</reference>
<accession>A0ABV4T2J6</accession>
<sequence>MVADERVLFGSEPDEVAVVHPYLLDELELPGQARAHEDEDDAALDSVVFENTIGQLRAVGGSAPHEALSVTPLVQRPR</sequence>
<proteinExistence type="predicted"/>
<gene>
    <name evidence="1" type="ORF">ACEG43_47830</name>
</gene>